<accession>A0A0D3I2Q0</accession>
<name>A0A0D3I2Q0_EMIH1</name>
<dbReference type="EnsemblProtists" id="EOD05535">
    <property type="protein sequence ID" value="EOD05535"/>
    <property type="gene ID" value="EMIHUDRAFT_125289"/>
</dbReference>
<evidence type="ECO:0000256" key="1">
    <source>
        <dbReference type="ARBA" id="ARBA00022723"/>
    </source>
</evidence>
<dbReference type="PANTHER" id="PTHR23041:SF78">
    <property type="entry name" value="E3 UBIQUITIN-PROTEIN LIGASE RNF4"/>
    <property type="match status" value="1"/>
</dbReference>
<keyword evidence="3" id="KW-0862">Zinc</keyword>
<dbReference type="Gene3D" id="3.30.40.10">
    <property type="entry name" value="Zinc/RING finger domain, C3HC4 (zinc finger)"/>
    <property type="match status" value="1"/>
</dbReference>
<dbReference type="InterPro" id="IPR047134">
    <property type="entry name" value="RNF4"/>
</dbReference>
<feature type="domain" description="RING-type" evidence="6">
    <location>
        <begin position="58"/>
        <end position="97"/>
    </location>
</feature>
<dbReference type="Pfam" id="PF13923">
    <property type="entry name" value="zf-C3HC4_2"/>
    <property type="match status" value="1"/>
</dbReference>
<dbReference type="GeneID" id="17251685"/>
<dbReference type="SMART" id="SM00184">
    <property type="entry name" value="RING"/>
    <property type="match status" value="1"/>
</dbReference>
<feature type="compositionally biased region" description="Basic and acidic residues" evidence="5">
    <location>
        <begin position="108"/>
        <end position="121"/>
    </location>
</feature>
<sequence>MFGKRGYRDGTLLTTSVVPPKGRFNAPANAVAEDEARTREAAKRQKTEAEKRIVAERCPICWDSPPDQLVTAPCGHTFCRSCIMAALVIRKECPCCRESLSSHRALTHRSDPEVVPRHPEATELQPTAGEARQSAAGEARQRDAGE</sequence>
<dbReference type="PROSITE" id="PS50089">
    <property type="entry name" value="ZF_RING_2"/>
    <property type="match status" value="1"/>
</dbReference>
<dbReference type="SUPFAM" id="SSF57850">
    <property type="entry name" value="RING/U-box"/>
    <property type="match status" value="1"/>
</dbReference>
<dbReference type="STRING" id="2903.R1CTC3"/>
<dbReference type="InterPro" id="IPR013083">
    <property type="entry name" value="Znf_RING/FYVE/PHD"/>
</dbReference>
<evidence type="ECO:0000259" key="6">
    <source>
        <dbReference type="PROSITE" id="PS50089"/>
    </source>
</evidence>
<evidence type="ECO:0000256" key="3">
    <source>
        <dbReference type="ARBA" id="ARBA00022833"/>
    </source>
</evidence>
<reference evidence="8" key="1">
    <citation type="journal article" date="2013" name="Nature">
        <title>Pan genome of the phytoplankton Emiliania underpins its global distribution.</title>
        <authorList>
            <person name="Read B.A."/>
            <person name="Kegel J."/>
            <person name="Klute M.J."/>
            <person name="Kuo A."/>
            <person name="Lefebvre S.C."/>
            <person name="Maumus F."/>
            <person name="Mayer C."/>
            <person name="Miller J."/>
            <person name="Monier A."/>
            <person name="Salamov A."/>
            <person name="Young J."/>
            <person name="Aguilar M."/>
            <person name="Claverie J.M."/>
            <person name="Frickenhaus S."/>
            <person name="Gonzalez K."/>
            <person name="Herman E.K."/>
            <person name="Lin Y.C."/>
            <person name="Napier J."/>
            <person name="Ogata H."/>
            <person name="Sarno A.F."/>
            <person name="Shmutz J."/>
            <person name="Schroeder D."/>
            <person name="de Vargas C."/>
            <person name="Verret F."/>
            <person name="von Dassow P."/>
            <person name="Valentin K."/>
            <person name="Van de Peer Y."/>
            <person name="Wheeler G."/>
            <person name="Dacks J.B."/>
            <person name="Delwiche C.F."/>
            <person name="Dyhrman S.T."/>
            <person name="Glockner G."/>
            <person name="John U."/>
            <person name="Richards T."/>
            <person name="Worden A.Z."/>
            <person name="Zhang X."/>
            <person name="Grigoriev I.V."/>
            <person name="Allen A.E."/>
            <person name="Bidle K."/>
            <person name="Borodovsky M."/>
            <person name="Bowler C."/>
            <person name="Brownlee C."/>
            <person name="Cock J.M."/>
            <person name="Elias M."/>
            <person name="Gladyshev V.N."/>
            <person name="Groth M."/>
            <person name="Guda C."/>
            <person name="Hadaegh A."/>
            <person name="Iglesias-Rodriguez M.D."/>
            <person name="Jenkins J."/>
            <person name="Jones B.M."/>
            <person name="Lawson T."/>
            <person name="Leese F."/>
            <person name="Lindquist E."/>
            <person name="Lobanov A."/>
            <person name="Lomsadze A."/>
            <person name="Malik S.B."/>
            <person name="Marsh M.E."/>
            <person name="Mackinder L."/>
            <person name="Mock T."/>
            <person name="Mueller-Roeber B."/>
            <person name="Pagarete A."/>
            <person name="Parker M."/>
            <person name="Probert I."/>
            <person name="Quesneville H."/>
            <person name="Raines C."/>
            <person name="Rensing S.A."/>
            <person name="Riano-Pachon D.M."/>
            <person name="Richier S."/>
            <person name="Rokitta S."/>
            <person name="Shiraiwa Y."/>
            <person name="Soanes D.M."/>
            <person name="van der Giezen M."/>
            <person name="Wahlund T.M."/>
            <person name="Williams B."/>
            <person name="Wilson W."/>
            <person name="Wolfe G."/>
            <person name="Wurch L.L."/>
        </authorList>
    </citation>
    <scope>NUCLEOTIDE SEQUENCE</scope>
</reference>
<feature type="region of interest" description="Disordered" evidence="5">
    <location>
        <begin position="101"/>
        <end position="146"/>
    </location>
</feature>
<dbReference type="InterPro" id="IPR017907">
    <property type="entry name" value="Znf_RING_CS"/>
</dbReference>
<evidence type="ECO:0000256" key="5">
    <source>
        <dbReference type="SAM" id="MobiDB-lite"/>
    </source>
</evidence>
<organism evidence="7 8">
    <name type="scientific">Emiliania huxleyi (strain CCMP1516)</name>
    <dbReference type="NCBI Taxonomy" id="280463"/>
    <lineage>
        <taxon>Eukaryota</taxon>
        <taxon>Haptista</taxon>
        <taxon>Haptophyta</taxon>
        <taxon>Prymnesiophyceae</taxon>
        <taxon>Isochrysidales</taxon>
        <taxon>Noelaerhabdaceae</taxon>
        <taxon>Emiliania</taxon>
    </lineage>
</organism>
<dbReference type="PROSITE" id="PS00518">
    <property type="entry name" value="ZF_RING_1"/>
    <property type="match status" value="1"/>
</dbReference>
<dbReference type="GO" id="GO:0008270">
    <property type="term" value="F:zinc ion binding"/>
    <property type="evidence" value="ECO:0007669"/>
    <property type="project" value="UniProtKB-KW"/>
</dbReference>
<protein>
    <recommendedName>
        <fullName evidence="6">RING-type domain-containing protein</fullName>
    </recommendedName>
</protein>
<keyword evidence="8" id="KW-1185">Reference proteome</keyword>
<evidence type="ECO:0000256" key="2">
    <source>
        <dbReference type="ARBA" id="ARBA00022771"/>
    </source>
</evidence>
<dbReference type="PaxDb" id="2903-EOD05535"/>
<dbReference type="KEGG" id="ehx:EMIHUDRAFT_125289"/>
<dbReference type="InterPro" id="IPR001841">
    <property type="entry name" value="Znf_RING"/>
</dbReference>
<evidence type="ECO:0000313" key="8">
    <source>
        <dbReference type="Proteomes" id="UP000013827"/>
    </source>
</evidence>
<keyword evidence="1" id="KW-0479">Metal-binding</keyword>
<dbReference type="RefSeq" id="XP_005757964.1">
    <property type="nucleotide sequence ID" value="XM_005757907.1"/>
</dbReference>
<proteinExistence type="predicted"/>
<evidence type="ECO:0000256" key="4">
    <source>
        <dbReference type="PROSITE-ProRule" id="PRU00175"/>
    </source>
</evidence>
<dbReference type="AlphaFoldDB" id="A0A0D3I2Q0"/>
<dbReference type="HOGENOM" id="CLU_1782368_0_0_1"/>
<dbReference type="Proteomes" id="UP000013827">
    <property type="component" value="Unassembled WGS sequence"/>
</dbReference>
<dbReference type="PANTHER" id="PTHR23041">
    <property type="entry name" value="RING FINGER DOMAIN-CONTAINING"/>
    <property type="match status" value="1"/>
</dbReference>
<reference evidence="7" key="2">
    <citation type="submission" date="2024-10" db="UniProtKB">
        <authorList>
            <consortium name="EnsemblProtists"/>
        </authorList>
    </citation>
    <scope>IDENTIFICATION</scope>
</reference>
<evidence type="ECO:0000313" key="7">
    <source>
        <dbReference type="EnsemblProtists" id="EOD05535"/>
    </source>
</evidence>
<keyword evidence="2 4" id="KW-0863">Zinc-finger</keyword>